<dbReference type="GO" id="GO:0010411">
    <property type="term" value="P:xyloglucan metabolic process"/>
    <property type="evidence" value="ECO:0007669"/>
    <property type="project" value="TreeGrafter"/>
</dbReference>
<dbReference type="AlphaFoldDB" id="A0A6P1P3D9"/>
<dbReference type="Gene3D" id="2.130.10.10">
    <property type="entry name" value="YVTN repeat-like/Quinoprotein amine dehydrogenase"/>
    <property type="match status" value="4"/>
</dbReference>
<evidence type="ECO:0000256" key="2">
    <source>
        <dbReference type="SAM" id="MobiDB-lite"/>
    </source>
</evidence>
<dbReference type="SUPFAM" id="SSF110296">
    <property type="entry name" value="Oligoxyloglucan reducing end-specific cellobiohydrolase"/>
    <property type="match status" value="1"/>
</dbReference>
<feature type="signal peptide" evidence="3">
    <location>
        <begin position="1"/>
        <end position="21"/>
    </location>
</feature>
<dbReference type="KEGG" id="nib:GU926_16340"/>
<feature type="domain" description="Sortilin N-terminal" evidence="4">
    <location>
        <begin position="122"/>
        <end position="243"/>
    </location>
</feature>
<evidence type="ECO:0000259" key="4">
    <source>
        <dbReference type="Pfam" id="PF15902"/>
    </source>
</evidence>
<dbReference type="SUPFAM" id="SSF50939">
    <property type="entry name" value="Sialidases"/>
    <property type="match status" value="1"/>
</dbReference>
<dbReference type="CDD" id="cd15482">
    <property type="entry name" value="Sialidase_non-viral"/>
    <property type="match status" value="2"/>
</dbReference>
<dbReference type="PANTHER" id="PTHR43739">
    <property type="entry name" value="XYLOGLUCANASE (EUROFUNG)"/>
    <property type="match status" value="1"/>
</dbReference>
<feature type="compositionally biased region" description="Gly residues" evidence="2">
    <location>
        <begin position="896"/>
        <end position="906"/>
    </location>
</feature>
<protein>
    <recommendedName>
        <fullName evidence="4">Sortilin N-terminal domain-containing protein</fullName>
    </recommendedName>
</protein>
<feature type="region of interest" description="Disordered" evidence="2">
    <location>
        <begin position="884"/>
        <end position="909"/>
    </location>
</feature>
<evidence type="ECO:0000256" key="3">
    <source>
        <dbReference type="SAM" id="SignalP"/>
    </source>
</evidence>
<name>A0A6P1P3D9_9BACT</name>
<dbReference type="InterPro" id="IPR052025">
    <property type="entry name" value="Xyloglucanase_GH74"/>
</dbReference>
<evidence type="ECO:0000313" key="6">
    <source>
        <dbReference type="Proteomes" id="UP000464214"/>
    </source>
</evidence>
<feature type="chain" id="PRO_5026895377" description="Sortilin N-terminal domain-containing protein" evidence="3">
    <location>
        <begin position="22"/>
        <end position="1100"/>
    </location>
</feature>
<gene>
    <name evidence="5" type="ORF">GU926_16340</name>
</gene>
<accession>A0A6P1P3D9</accession>
<dbReference type="Pfam" id="PF15902">
    <property type="entry name" value="Sortilin-Vps10"/>
    <property type="match status" value="1"/>
</dbReference>
<sequence>MKKHASLFLLLSLLGVWQAQAQKLNTAVFQQMKARNLGPGAMSGRITTVDAVVSNPEIIYVGAASGGVWKSENGGVSFTPVFDEQPNINIGSLAIQQSNPSVVWAGTGEGNPRNSVNMGNGIYKTIDGGRTWKHMGLDKTFNIHRILIDPTNPDVVYAGVIGLPFGDHPERGVYKTTNGGQSWERILFTNEKSGVAEMVMDPSNPNKLVVNMWEHRRTPWDFKSGGPGSGLYMTYDGGKTWKKKGVTDGLPAGNFGRLGLAISRSMPNRIYALVEATKNGLYRSEDGGEKWTKVTDDPSIVTNRAFYFNEIFVDPQNENRVYMIYQPIAVSEDAGKSFKVIATLEQIHADHHAFWINPNNPNHLIDGNDGGVAISRDRGKTWYYPEGLPIGQFYHVNVDNEVPYNIYGGLQDNGSWTGPAYTFTNGGIRNLHWMNVQGGDGFDVVPDPENARYGYAMSQGGSLTRYDKLTNDSYSIKPTHTDAKTRLRFNWNAAIALDPFQNGTLYYGSQFVHKSTDKGMTWQLISPDLTLNNPEHHQQNLSGGLSLDVTSAENHNTILTIAPSTKQQGVIWVGTDDGNVQLTQDGGKTWTNVRDRIKGLPKEAWIPQITASKHRAGEAFVVANHYRMGKDFNPYIFRTTDFGKTWTRLVDEKQVRGYALSFLQDPVEPKLMFAGTEHGLWVSLDEGKTWTQWTSGYPSVPTMDLALQEREADLVIGSFGRGIYVLDNIRPLRQLAGTQGKTLDKPLAVFAPSEAYLASYGQAPGSMNESENLYQAPNRPSGAQITYYIQPKRNTPVAKPADTRKLKEKPKAATTKNPETGAVLPTVLPAKDTLALASKKANRRDSLVVRVYNDKNQLIRTLRQVPYSTLGVQKFSWNLTERGIKQPVNRTQPQRGGAGGGSGEPSGGQVMPGQYKLVFQYAGAKDSTLLTVKPDPRVPYHQQNVMARRALQDRLNNSIQQVTTAADRLQEASDAADALLAQMKGKPGKETAALQKATQVLQDSIKMHRESLFGKGLERQGYGRPFYLTAITKLNEARSYINGRTEPLTSTETQLVEQAEAMTHETLSKINAFFTTQWAAYRQQVQATPLTTLKEYPAIQ</sequence>
<evidence type="ECO:0000256" key="1">
    <source>
        <dbReference type="ARBA" id="ARBA00022737"/>
    </source>
</evidence>
<reference evidence="5 6" key="1">
    <citation type="submission" date="2020-01" db="EMBL/GenBank/DDBJ databases">
        <authorList>
            <person name="Kim M."/>
        </authorList>
    </citation>
    <scope>NUCLEOTIDE SEQUENCE [LARGE SCALE GENOMIC DNA]</scope>
    <source>
        <strain evidence="5 6">BT10</strain>
    </source>
</reference>
<dbReference type="Proteomes" id="UP000464214">
    <property type="component" value="Chromosome"/>
</dbReference>
<dbReference type="InterPro" id="IPR015943">
    <property type="entry name" value="WD40/YVTN_repeat-like_dom_sf"/>
</dbReference>
<keyword evidence="3" id="KW-0732">Signal</keyword>
<organism evidence="5 6">
    <name type="scientific">Nibribacter ruber</name>
    <dbReference type="NCBI Taxonomy" id="2698458"/>
    <lineage>
        <taxon>Bacteria</taxon>
        <taxon>Pseudomonadati</taxon>
        <taxon>Bacteroidota</taxon>
        <taxon>Cytophagia</taxon>
        <taxon>Cytophagales</taxon>
        <taxon>Hymenobacteraceae</taxon>
        <taxon>Nibribacter</taxon>
    </lineage>
</organism>
<keyword evidence="1" id="KW-0677">Repeat</keyword>
<dbReference type="InterPro" id="IPR036278">
    <property type="entry name" value="Sialidase_sf"/>
</dbReference>
<proteinExistence type="predicted"/>
<keyword evidence="6" id="KW-1185">Reference proteome</keyword>
<dbReference type="InterPro" id="IPR031778">
    <property type="entry name" value="Sortilin_N"/>
</dbReference>
<dbReference type="EMBL" id="CP047897">
    <property type="protein sequence ID" value="QHL88912.1"/>
    <property type="molecule type" value="Genomic_DNA"/>
</dbReference>
<dbReference type="PANTHER" id="PTHR43739:SF5">
    <property type="entry name" value="EXO-ALPHA-SIALIDASE"/>
    <property type="match status" value="1"/>
</dbReference>
<feature type="region of interest" description="Disordered" evidence="2">
    <location>
        <begin position="792"/>
        <end position="819"/>
    </location>
</feature>
<feature type="compositionally biased region" description="Basic and acidic residues" evidence="2">
    <location>
        <begin position="801"/>
        <end position="811"/>
    </location>
</feature>
<evidence type="ECO:0000313" key="5">
    <source>
        <dbReference type="EMBL" id="QHL88912.1"/>
    </source>
</evidence>
<dbReference type="RefSeq" id="WP_160693755.1">
    <property type="nucleotide sequence ID" value="NZ_CP047897.1"/>
</dbReference>